<feature type="domain" description="Protein FecR C-terminal" evidence="3">
    <location>
        <begin position="313"/>
        <end position="381"/>
    </location>
</feature>
<reference evidence="4 5" key="1">
    <citation type="submission" date="2019-04" db="EMBL/GenBank/DDBJ databases">
        <title>Sphingobacterium olei sp. nov., isolated from oil-contaminated soil.</title>
        <authorList>
            <person name="Liu B."/>
        </authorList>
    </citation>
    <scope>NUCLEOTIDE SEQUENCE [LARGE SCALE GENOMIC DNA]</scope>
    <source>
        <strain evidence="4 5">Y3L14</strain>
    </source>
</reference>
<dbReference type="Gene3D" id="2.60.120.1440">
    <property type="match status" value="1"/>
</dbReference>
<dbReference type="RefSeq" id="WP_136821713.1">
    <property type="nucleotide sequence ID" value="NZ_BMJX01000005.1"/>
</dbReference>
<dbReference type="Proteomes" id="UP000309872">
    <property type="component" value="Unassembled WGS sequence"/>
</dbReference>
<dbReference type="PANTHER" id="PTHR30273:SF2">
    <property type="entry name" value="PROTEIN FECR"/>
    <property type="match status" value="1"/>
</dbReference>
<evidence type="ECO:0000313" key="4">
    <source>
        <dbReference type="EMBL" id="TJY63721.1"/>
    </source>
</evidence>
<proteinExistence type="predicted"/>
<accession>A0A4U0GX27</accession>
<evidence type="ECO:0000256" key="1">
    <source>
        <dbReference type="SAM" id="Phobius"/>
    </source>
</evidence>
<dbReference type="PIRSF" id="PIRSF018266">
    <property type="entry name" value="FecR"/>
    <property type="match status" value="1"/>
</dbReference>
<dbReference type="AlphaFoldDB" id="A0A4U0GX27"/>
<feature type="domain" description="FecR protein" evidence="2">
    <location>
        <begin position="178"/>
        <end position="272"/>
    </location>
</feature>
<dbReference type="InterPro" id="IPR006860">
    <property type="entry name" value="FecR"/>
</dbReference>
<name>A0A4U0GX27_9SPHI</name>
<dbReference type="Pfam" id="PF16344">
    <property type="entry name" value="FecR_C"/>
    <property type="match status" value="1"/>
</dbReference>
<dbReference type="InterPro" id="IPR032508">
    <property type="entry name" value="FecR_C"/>
</dbReference>
<evidence type="ECO:0000259" key="3">
    <source>
        <dbReference type="Pfam" id="PF16344"/>
    </source>
</evidence>
<keyword evidence="1" id="KW-0472">Membrane</keyword>
<dbReference type="InterPro" id="IPR012373">
    <property type="entry name" value="Ferrdict_sens_TM"/>
</dbReference>
<gene>
    <name evidence="4" type="ORF">FAZ19_15740</name>
</gene>
<comment type="caution">
    <text evidence="4">The sequence shown here is derived from an EMBL/GenBank/DDBJ whole genome shotgun (WGS) entry which is preliminary data.</text>
</comment>
<dbReference type="GO" id="GO:0016989">
    <property type="term" value="F:sigma factor antagonist activity"/>
    <property type="evidence" value="ECO:0007669"/>
    <property type="project" value="TreeGrafter"/>
</dbReference>
<protein>
    <submittedName>
        <fullName evidence="4">DUF4974 domain-containing protein</fullName>
    </submittedName>
</protein>
<feature type="transmembrane region" description="Helical" evidence="1">
    <location>
        <begin position="90"/>
        <end position="112"/>
    </location>
</feature>
<keyword evidence="1" id="KW-1133">Transmembrane helix</keyword>
<dbReference type="PANTHER" id="PTHR30273">
    <property type="entry name" value="PERIPLASMIC SIGNAL SENSOR AND SIGMA FACTOR ACTIVATOR FECR-RELATED"/>
    <property type="match status" value="1"/>
</dbReference>
<evidence type="ECO:0000313" key="5">
    <source>
        <dbReference type="Proteomes" id="UP000309872"/>
    </source>
</evidence>
<dbReference type="Pfam" id="PF04773">
    <property type="entry name" value="FecR"/>
    <property type="match status" value="1"/>
</dbReference>
<evidence type="ECO:0000259" key="2">
    <source>
        <dbReference type="Pfam" id="PF04773"/>
    </source>
</evidence>
<keyword evidence="5" id="KW-1185">Reference proteome</keyword>
<keyword evidence="1" id="KW-0812">Transmembrane</keyword>
<organism evidence="4 5">
    <name type="scientific">Sphingobacterium alkalisoli</name>
    <dbReference type="NCBI Taxonomy" id="1874115"/>
    <lineage>
        <taxon>Bacteria</taxon>
        <taxon>Pseudomonadati</taxon>
        <taxon>Bacteroidota</taxon>
        <taxon>Sphingobacteriia</taxon>
        <taxon>Sphingobacteriales</taxon>
        <taxon>Sphingobacteriaceae</taxon>
        <taxon>Sphingobacterium</taxon>
    </lineage>
</organism>
<dbReference type="EMBL" id="SUKA01000005">
    <property type="protein sequence ID" value="TJY63721.1"/>
    <property type="molecule type" value="Genomic_DNA"/>
</dbReference>
<dbReference type="OrthoDB" id="649666at2"/>
<sequence length="383" mass="43264">MDSNQHILQLYKKFLTGKATREETEDLLSYFGQSSPEALRGLIRAELELEEDTQDHNDPDEVTDRLLLKIKHKITERQAVPILTGRFKRWLPYAAAMLFLLGVSTTYFYFYLRIPEQPQLTSKYGDDVLPGTNKATLTLGDGIKYELNDSKEGILIGEDGIRYEDGTMLTGEAVFHATVITPNGGQYRVTLPDGTKVILNAASSLSYPSRFSAAERLVTLDGEGYFEVAHNPSQPFRVKSNTQQIEVLGTAFNASTYNADKAVTTLIEGRVNLHAANTKNVVLNPGQQSVLENGKFKVEAVSTDDYISWVHNQFVFNDTPLEETFAQLERWYDVTFDYPKATVNERIYAEIGRNRKLSEVLNTLEEIVDLKFTIEGRRVTVRK</sequence>
<dbReference type="Gene3D" id="3.55.50.30">
    <property type="match status" value="1"/>
</dbReference>